<dbReference type="FunCoup" id="G8JVI8">
    <property type="interactions" value="850"/>
</dbReference>
<keyword evidence="1" id="KW-0863">Zinc-finger</keyword>
<dbReference type="InterPro" id="IPR040025">
    <property type="entry name" value="Znf622/Rei1/Reh1"/>
</dbReference>
<dbReference type="PROSITE" id="PS50157">
    <property type="entry name" value="ZINC_FINGER_C2H2_2"/>
    <property type="match status" value="1"/>
</dbReference>
<dbReference type="PANTHER" id="PTHR13182">
    <property type="entry name" value="ZINC FINGER PROTEIN 622"/>
    <property type="match status" value="1"/>
</dbReference>
<dbReference type="OMA" id="WTQTQQQ"/>
<dbReference type="GO" id="GO:0008270">
    <property type="term" value="F:zinc ion binding"/>
    <property type="evidence" value="ECO:0007669"/>
    <property type="project" value="UniProtKB-KW"/>
</dbReference>
<keyword evidence="1" id="KW-0862">Zinc</keyword>
<dbReference type="PANTHER" id="PTHR13182:SF21">
    <property type="entry name" value="CYTOPLASMIC 60S SUBUNIT BIOGENESIS FACTOR REI1"/>
    <property type="match status" value="1"/>
</dbReference>
<sequence>MSVYTCNSCGLGFSLSEDQRSHMKSGWHRYNLKRRVANLPSIDEATFNNKVATLKPAEDKDVSKRELRRREKEALLEKKKRILELARENMLKSMHNDNISPGDVTPTQEAESIRSELLSTNGVEGESTNLGGPAVEHNEISAEEEHELLMAAKLKNKVDIPLETCLFCSKRSFKTFEQNLGHMFKSHGFYIPEEKYLVDKEGMVKYLSEKIGIGNLCLCCSYQGRSLEAVRAHMLAKSHCRVPYESEDEQLEISEFYDFTSSYAALDTATNSDENEWEDIEEEGLASEDDDEVLQQEVLYHDGAELHLPTGMKVGHRSLQRYYRQNLKPERQLSEGQGTVIAADTRHLATLADRKQLAMQKRTWKTLVKDKRRDDKRAAKFLNNQPYYRDQLLQ</sequence>
<organism evidence="3 4">
    <name type="scientific">Eremothecium cymbalariae (strain CBS 270.75 / DBVPG 7215 / KCTC 17166 / NRRL Y-17582)</name>
    <name type="common">Yeast</name>
    <dbReference type="NCBI Taxonomy" id="931890"/>
    <lineage>
        <taxon>Eukaryota</taxon>
        <taxon>Fungi</taxon>
        <taxon>Dikarya</taxon>
        <taxon>Ascomycota</taxon>
        <taxon>Saccharomycotina</taxon>
        <taxon>Saccharomycetes</taxon>
        <taxon>Saccharomycetales</taxon>
        <taxon>Saccharomycetaceae</taxon>
        <taxon>Eremothecium</taxon>
    </lineage>
</organism>
<dbReference type="InParanoid" id="G8JVI8"/>
<evidence type="ECO:0000256" key="1">
    <source>
        <dbReference type="PROSITE-ProRule" id="PRU00042"/>
    </source>
</evidence>
<dbReference type="OrthoDB" id="19329at2759"/>
<accession>G8JVI8</accession>
<dbReference type="GO" id="GO:0005737">
    <property type="term" value="C:cytoplasm"/>
    <property type="evidence" value="ECO:0007669"/>
    <property type="project" value="EnsemblFungi"/>
</dbReference>
<dbReference type="RefSeq" id="XP_003647484.1">
    <property type="nucleotide sequence ID" value="XM_003647436.1"/>
</dbReference>
<dbReference type="GO" id="GO:0000278">
    <property type="term" value="P:mitotic cell cycle"/>
    <property type="evidence" value="ECO:0007669"/>
    <property type="project" value="EnsemblFungi"/>
</dbReference>
<dbReference type="GO" id="GO:0006913">
    <property type="term" value="P:nucleocytoplasmic transport"/>
    <property type="evidence" value="ECO:0007669"/>
    <property type="project" value="EnsemblFungi"/>
</dbReference>
<dbReference type="AlphaFoldDB" id="G8JVI8"/>
<dbReference type="InterPro" id="IPR041661">
    <property type="entry name" value="ZN622/Rei1/Reh1_Znf-C2H2"/>
</dbReference>
<reference evidence="4" key="1">
    <citation type="journal article" date="2012" name="G3 (Bethesda)">
        <title>Pichia sorbitophila, an interspecies yeast hybrid reveals early steps of genome resolution following polyploidization.</title>
        <authorList>
            <person name="Leh Louis V."/>
            <person name="Despons L."/>
            <person name="Friedrich A."/>
            <person name="Martin T."/>
            <person name="Durrens P."/>
            <person name="Casaregola S."/>
            <person name="Neuveglise C."/>
            <person name="Fairhead C."/>
            <person name="Marck C."/>
            <person name="Cruz J.A."/>
            <person name="Straub M.L."/>
            <person name="Kugler V."/>
            <person name="Sacerdot C."/>
            <person name="Uzunov Z."/>
            <person name="Thierry A."/>
            <person name="Weiss S."/>
            <person name="Bleykasten C."/>
            <person name="De Montigny J."/>
            <person name="Jacques N."/>
            <person name="Jung P."/>
            <person name="Lemaire M."/>
            <person name="Mallet S."/>
            <person name="Morel G."/>
            <person name="Richard G.F."/>
            <person name="Sarkar A."/>
            <person name="Savel G."/>
            <person name="Schacherer J."/>
            <person name="Seret M.L."/>
            <person name="Talla E."/>
            <person name="Samson G."/>
            <person name="Jubin C."/>
            <person name="Poulain J."/>
            <person name="Vacherie B."/>
            <person name="Barbe V."/>
            <person name="Pelletier E."/>
            <person name="Sherman D.J."/>
            <person name="Westhof E."/>
            <person name="Weissenbach J."/>
            <person name="Baret P.V."/>
            <person name="Wincker P."/>
            <person name="Gaillardin C."/>
            <person name="Dujon B."/>
            <person name="Souciet J.L."/>
        </authorList>
    </citation>
    <scope>NUCLEOTIDE SEQUENCE [LARGE SCALE GENOMIC DNA]</scope>
    <source>
        <strain evidence="4">CBS 270.75 / DBVPG 7215 / KCTC 17166 / NRRL Y-17582</strain>
    </source>
</reference>
<name>G8JVI8_ERECY</name>
<keyword evidence="1" id="KW-0479">Metal-binding</keyword>
<dbReference type="HOGENOM" id="CLU_018787_1_1_1"/>
<protein>
    <recommendedName>
        <fullName evidence="2">C2H2-type domain-containing protein</fullName>
    </recommendedName>
</protein>
<dbReference type="PROSITE" id="PS00028">
    <property type="entry name" value="ZINC_FINGER_C2H2_1"/>
    <property type="match status" value="1"/>
</dbReference>
<dbReference type="STRING" id="931890.G8JVI8"/>
<dbReference type="KEGG" id="erc:Ecym_6287"/>
<evidence type="ECO:0000313" key="4">
    <source>
        <dbReference type="Proteomes" id="UP000006790"/>
    </source>
</evidence>
<gene>
    <name evidence="3" type="ordered locus">Ecym_6287</name>
</gene>
<dbReference type="GO" id="GO:0030687">
    <property type="term" value="C:preribosome, large subunit precursor"/>
    <property type="evidence" value="ECO:0007669"/>
    <property type="project" value="EnsemblFungi"/>
</dbReference>
<dbReference type="InterPro" id="IPR036236">
    <property type="entry name" value="Znf_C2H2_sf"/>
</dbReference>
<dbReference type="GO" id="GO:0042273">
    <property type="term" value="P:ribosomal large subunit biogenesis"/>
    <property type="evidence" value="ECO:0007669"/>
    <property type="project" value="EnsemblFungi"/>
</dbReference>
<dbReference type="EMBL" id="CP002502">
    <property type="protein sequence ID" value="AET40667.1"/>
    <property type="molecule type" value="Genomic_DNA"/>
</dbReference>
<dbReference type="SUPFAM" id="SSF57667">
    <property type="entry name" value="beta-beta-alpha zinc fingers"/>
    <property type="match status" value="1"/>
</dbReference>
<proteinExistence type="predicted"/>
<evidence type="ECO:0000259" key="2">
    <source>
        <dbReference type="PROSITE" id="PS50157"/>
    </source>
</evidence>
<dbReference type="eggNOG" id="KOG2785">
    <property type="taxonomic scope" value="Eukaryota"/>
</dbReference>
<dbReference type="Pfam" id="PF12756">
    <property type="entry name" value="zf-C2H2_2"/>
    <property type="match status" value="1"/>
</dbReference>
<dbReference type="GO" id="GO:0007117">
    <property type="term" value="P:budding cell bud growth"/>
    <property type="evidence" value="ECO:0007669"/>
    <property type="project" value="EnsemblFungi"/>
</dbReference>
<feature type="domain" description="C2H2-type" evidence="2">
    <location>
        <begin position="4"/>
        <end position="28"/>
    </location>
</feature>
<dbReference type="InterPro" id="IPR013087">
    <property type="entry name" value="Znf_C2H2_type"/>
</dbReference>
<dbReference type="Proteomes" id="UP000006790">
    <property type="component" value="Chromosome 6"/>
</dbReference>
<keyword evidence="4" id="KW-1185">Reference proteome</keyword>
<evidence type="ECO:0000313" key="3">
    <source>
        <dbReference type="EMBL" id="AET40667.1"/>
    </source>
</evidence>
<dbReference type="GeneID" id="11471072"/>